<evidence type="ECO:0000313" key="3">
    <source>
        <dbReference type="Proteomes" id="UP001430953"/>
    </source>
</evidence>
<gene>
    <name evidence="2" type="ORF">PUN28_007661</name>
</gene>
<feature type="transmembrane region" description="Helical" evidence="1">
    <location>
        <begin position="12"/>
        <end position="29"/>
    </location>
</feature>
<keyword evidence="3" id="KW-1185">Reference proteome</keyword>
<evidence type="ECO:0000256" key="1">
    <source>
        <dbReference type="SAM" id="Phobius"/>
    </source>
</evidence>
<dbReference type="AlphaFoldDB" id="A0AAW2G8A2"/>
<keyword evidence="1" id="KW-1133">Transmembrane helix</keyword>
<name>A0AAW2G8A2_9HYME</name>
<keyword evidence="1" id="KW-0472">Membrane</keyword>
<organism evidence="2 3">
    <name type="scientific">Cardiocondyla obscurior</name>
    <dbReference type="NCBI Taxonomy" id="286306"/>
    <lineage>
        <taxon>Eukaryota</taxon>
        <taxon>Metazoa</taxon>
        <taxon>Ecdysozoa</taxon>
        <taxon>Arthropoda</taxon>
        <taxon>Hexapoda</taxon>
        <taxon>Insecta</taxon>
        <taxon>Pterygota</taxon>
        <taxon>Neoptera</taxon>
        <taxon>Endopterygota</taxon>
        <taxon>Hymenoptera</taxon>
        <taxon>Apocrita</taxon>
        <taxon>Aculeata</taxon>
        <taxon>Formicoidea</taxon>
        <taxon>Formicidae</taxon>
        <taxon>Myrmicinae</taxon>
        <taxon>Cardiocondyla</taxon>
    </lineage>
</organism>
<reference evidence="2 3" key="1">
    <citation type="submission" date="2023-03" db="EMBL/GenBank/DDBJ databases">
        <title>High recombination rates correlate with genetic variation in Cardiocondyla obscurior ants.</title>
        <authorList>
            <person name="Errbii M."/>
        </authorList>
    </citation>
    <scope>NUCLEOTIDE SEQUENCE [LARGE SCALE GENOMIC DNA]</scope>
    <source>
        <strain evidence="2">Alpha-2009</strain>
        <tissue evidence="2">Whole body</tissue>
    </source>
</reference>
<comment type="caution">
    <text evidence="2">The sequence shown here is derived from an EMBL/GenBank/DDBJ whole genome shotgun (WGS) entry which is preliminary data.</text>
</comment>
<dbReference type="Proteomes" id="UP001430953">
    <property type="component" value="Unassembled WGS sequence"/>
</dbReference>
<evidence type="ECO:0000313" key="2">
    <source>
        <dbReference type="EMBL" id="KAL0123209.1"/>
    </source>
</evidence>
<accession>A0AAW2G8A2</accession>
<dbReference type="EMBL" id="JADYXP020000006">
    <property type="protein sequence ID" value="KAL0123209.1"/>
    <property type="molecule type" value="Genomic_DNA"/>
</dbReference>
<sequence length="76" mass="9302">MTNFSFEREISLMSRRLLITIIIVIVVISEMKRRDYICETLKWRTFSRGRETCRDTLRRKGFRFLSVDDDVPEIRW</sequence>
<proteinExistence type="predicted"/>
<keyword evidence="1" id="KW-0812">Transmembrane</keyword>
<protein>
    <submittedName>
        <fullName evidence="2">Uncharacterized protein</fullName>
    </submittedName>
</protein>